<gene>
    <name evidence="1" type="ORF">WQ57_11120</name>
</gene>
<accession>A0A0M2SV32</accession>
<dbReference type="AlphaFoldDB" id="A0A0M2SV32"/>
<reference evidence="1 2" key="1">
    <citation type="submission" date="2015-04" db="EMBL/GenBank/DDBJ databases">
        <title>Taxonomic description and genome sequence of Bacillus campisalis sp. nov., a novel member of the genus Bacillus isolated from solar saltern.</title>
        <authorList>
            <person name="Mathan Kumar R."/>
            <person name="Kaur G."/>
            <person name="Kumar A."/>
            <person name="Singh N.K."/>
            <person name="Kaur N."/>
            <person name="Kumar N."/>
            <person name="Mayilraj S."/>
        </authorList>
    </citation>
    <scope>NUCLEOTIDE SEQUENCE [LARGE SCALE GENOMIC DNA]</scope>
    <source>
        <strain evidence="1 2">SA2-6</strain>
    </source>
</reference>
<dbReference type="EMBL" id="LAYY01000010">
    <property type="protein sequence ID" value="KKK38028.1"/>
    <property type="molecule type" value="Genomic_DNA"/>
</dbReference>
<protein>
    <submittedName>
        <fullName evidence="1">Uncharacterized protein</fullName>
    </submittedName>
</protein>
<keyword evidence="2" id="KW-1185">Reference proteome</keyword>
<comment type="caution">
    <text evidence="1">The sequence shown here is derived from an EMBL/GenBank/DDBJ whole genome shotgun (WGS) entry which is preliminary data.</text>
</comment>
<name>A0A0M2SV32_9BACI</name>
<evidence type="ECO:0000313" key="2">
    <source>
        <dbReference type="Proteomes" id="UP000034166"/>
    </source>
</evidence>
<organism evidence="1 2">
    <name type="scientific">Mesobacillus campisalis</name>
    <dbReference type="NCBI Taxonomy" id="1408103"/>
    <lineage>
        <taxon>Bacteria</taxon>
        <taxon>Bacillati</taxon>
        <taxon>Bacillota</taxon>
        <taxon>Bacilli</taxon>
        <taxon>Bacillales</taxon>
        <taxon>Bacillaceae</taxon>
        <taxon>Mesobacillus</taxon>
    </lineage>
</organism>
<dbReference type="Proteomes" id="UP000034166">
    <property type="component" value="Unassembled WGS sequence"/>
</dbReference>
<dbReference type="RefSeq" id="WP_046523840.1">
    <property type="nucleotide sequence ID" value="NZ_LAYY01000010.1"/>
</dbReference>
<proteinExistence type="predicted"/>
<evidence type="ECO:0000313" key="1">
    <source>
        <dbReference type="EMBL" id="KKK38028.1"/>
    </source>
</evidence>
<sequence length="83" mass="9680">MITSIFSGIASIPWIIASIPEDIASIICFIRHTGVQIVTRRHYLPKWFDILPIKKDRRQFKRFACSVADQPKQLLSSYLFTKR</sequence>